<feature type="domain" description="HTH araC/xylS-type" evidence="4">
    <location>
        <begin position="41"/>
        <end position="142"/>
    </location>
</feature>
<evidence type="ECO:0000313" key="6">
    <source>
        <dbReference type="Proteomes" id="UP000467252"/>
    </source>
</evidence>
<keyword evidence="3" id="KW-0804">Transcription</keyword>
<dbReference type="AlphaFoldDB" id="A0A7I7US12"/>
<keyword evidence="6" id="KW-1185">Reference proteome</keyword>
<dbReference type="SMART" id="SM00342">
    <property type="entry name" value="HTH_ARAC"/>
    <property type="match status" value="1"/>
</dbReference>
<evidence type="ECO:0000256" key="1">
    <source>
        <dbReference type="ARBA" id="ARBA00023015"/>
    </source>
</evidence>
<organism evidence="5 6">
    <name type="scientific">Mycolicibacterium pulveris</name>
    <name type="common">Mycobacterium pulveris</name>
    <dbReference type="NCBI Taxonomy" id="36813"/>
    <lineage>
        <taxon>Bacteria</taxon>
        <taxon>Bacillati</taxon>
        <taxon>Actinomycetota</taxon>
        <taxon>Actinomycetes</taxon>
        <taxon>Mycobacteriales</taxon>
        <taxon>Mycobacteriaceae</taxon>
        <taxon>Mycolicibacterium</taxon>
    </lineage>
</organism>
<dbReference type="EMBL" id="AP022599">
    <property type="protein sequence ID" value="BBY84188.1"/>
    <property type="molecule type" value="Genomic_DNA"/>
</dbReference>
<accession>A0A7I7US12</accession>
<evidence type="ECO:0000313" key="5">
    <source>
        <dbReference type="EMBL" id="BBY84188.1"/>
    </source>
</evidence>
<protein>
    <recommendedName>
        <fullName evidence="4">HTH araC/xylS-type domain-containing protein</fullName>
    </recommendedName>
</protein>
<keyword evidence="1" id="KW-0805">Transcription regulation</keyword>
<evidence type="ECO:0000256" key="2">
    <source>
        <dbReference type="ARBA" id="ARBA00023125"/>
    </source>
</evidence>
<dbReference type="PANTHER" id="PTHR46796">
    <property type="entry name" value="HTH-TYPE TRANSCRIPTIONAL ACTIVATOR RHAS-RELATED"/>
    <property type="match status" value="1"/>
</dbReference>
<proteinExistence type="predicted"/>
<gene>
    <name evidence="5" type="ORF">MPUL_53460</name>
</gene>
<dbReference type="Gene3D" id="1.10.10.60">
    <property type="entry name" value="Homeodomain-like"/>
    <property type="match status" value="1"/>
</dbReference>
<dbReference type="InterPro" id="IPR050204">
    <property type="entry name" value="AraC_XylS_family_regulators"/>
</dbReference>
<dbReference type="Proteomes" id="UP000467252">
    <property type="component" value="Chromosome"/>
</dbReference>
<dbReference type="GO" id="GO:0003700">
    <property type="term" value="F:DNA-binding transcription factor activity"/>
    <property type="evidence" value="ECO:0007669"/>
    <property type="project" value="InterPro"/>
</dbReference>
<evidence type="ECO:0000259" key="4">
    <source>
        <dbReference type="PROSITE" id="PS01124"/>
    </source>
</evidence>
<dbReference type="GO" id="GO:0043565">
    <property type="term" value="F:sequence-specific DNA binding"/>
    <property type="evidence" value="ECO:0007669"/>
    <property type="project" value="InterPro"/>
</dbReference>
<evidence type="ECO:0000256" key="3">
    <source>
        <dbReference type="ARBA" id="ARBA00023163"/>
    </source>
</evidence>
<reference evidence="5 6" key="1">
    <citation type="journal article" date="2019" name="Emerg. Microbes Infect.">
        <title>Comprehensive subspecies identification of 175 nontuberculous mycobacteria species based on 7547 genomic profiles.</title>
        <authorList>
            <person name="Matsumoto Y."/>
            <person name="Kinjo T."/>
            <person name="Motooka D."/>
            <person name="Nabeya D."/>
            <person name="Jung N."/>
            <person name="Uechi K."/>
            <person name="Horii T."/>
            <person name="Iida T."/>
            <person name="Fujita J."/>
            <person name="Nakamura S."/>
        </authorList>
    </citation>
    <scope>NUCLEOTIDE SEQUENCE [LARGE SCALE GENOMIC DNA]</scope>
    <source>
        <strain evidence="5 6">JCM 6370</strain>
    </source>
</reference>
<dbReference type="Pfam" id="PF12833">
    <property type="entry name" value="HTH_18"/>
    <property type="match status" value="1"/>
</dbReference>
<name>A0A7I7US12_MYCPV</name>
<keyword evidence="2" id="KW-0238">DNA-binding</keyword>
<dbReference type="PANTHER" id="PTHR46796:SF12">
    <property type="entry name" value="HTH-TYPE DNA-BINDING TRANSCRIPTIONAL ACTIVATOR EUTR"/>
    <property type="match status" value="1"/>
</dbReference>
<sequence length="142" mass="16142">MGVEERDMVHRIVFARALAGIRRPNMGKKVRASGTQSALLRRAIAFIHENADNDISLNDIAAAVNVTPRSVQYTFRRHMDTTPLEYLRRVRLCHAHRDLRKADPAVDTVMAIAGRWGFAHAGRFSRIYKQTFGQSPSRTLRD</sequence>
<dbReference type="SUPFAM" id="SSF46689">
    <property type="entry name" value="Homeodomain-like"/>
    <property type="match status" value="2"/>
</dbReference>
<dbReference type="PROSITE" id="PS01124">
    <property type="entry name" value="HTH_ARAC_FAMILY_2"/>
    <property type="match status" value="1"/>
</dbReference>
<dbReference type="InterPro" id="IPR018060">
    <property type="entry name" value="HTH_AraC"/>
</dbReference>
<dbReference type="InterPro" id="IPR009057">
    <property type="entry name" value="Homeodomain-like_sf"/>
</dbReference>